<sequence>MAQDKNLEDSPPPTYKAALPVVHVVRYEIASSTDPISASVHGFPSSTQPHHNDQALTSHLASTPTSVHAHGNPASSQSGAHGKHAPSCSICLHPQATSLVHLTHRHSICASHSKEFARSFRRWSRDYPELAGGSIADLLRAGPGVSLLEYQLNNYFAFAEAQQQDTESEEENTALSSGSSPFLKSPHAPLGSFVEDTSGDLGAAPAPVAVTGADNIQSTTAMQTSPSAAPLQELPSSPATQPSVALSIPTPSIAHPNSPSSASSDSSSGSSYRSYLAWSKSEMEEAIRLTEEQEAIWFGQDSYNDVHMRGSSDED</sequence>
<protein>
    <submittedName>
        <fullName evidence="2">Uncharacterized protein</fullName>
    </submittedName>
</protein>
<gene>
    <name evidence="2" type="ORF">M407DRAFT_28856</name>
</gene>
<feature type="compositionally biased region" description="Polar residues" evidence="1">
    <location>
        <begin position="173"/>
        <end position="182"/>
    </location>
</feature>
<accession>A0A0C3Q0P1</accession>
<evidence type="ECO:0000256" key="1">
    <source>
        <dbReference type="SAM" id="MobiDB-lite"/>
    </source>
</evidence>
<name>A0A0C3Q0P1_9AGAM</name>
<evidence type="ECO:0000313" key="2">
    <source>
        <dbReference type="EMBL" id="KIO21590.1"/>
    </source>
</evidence>
<evidence type="ECO:0000313" key="3">
    <source>
        <dbReference type="Proteomes" id="UP000054248"/>
    </source>
</evidence>
<reference evidence="2 3" key="1">
    <citation type="submission" date="2014-04" db="EMBL/GenBank/DDBJ databases">
        <authorList>
            <consortium name="DOE Joint Genome Institute"/>
            <person name="Kuo A."/>
            <person name="Girlanda M."/>
            <person name="Perotto S."/>
            <person name="Kohler A."/>
            <person name="Nagy L.G."/>
            <person name="Floudas D."/>
            <person name="Copeland A."/>
            <person name="Barry K.W."/>
            <person name="Cichocki N."/>
            <person name="Veneault-Fourrey C."/>
            <person name="LaButti K."/>
            <person name="Lindquist E.A."/>
            <person name="Lipzen A."/>
            <person name="Lundell T."/>
            <person name="Morin E."/>
            <person name="Murat C."/>
            <person name="Sun H."/>
            <person name="Tunlid A."/>
            <person name="Henrissat B."/>
            <person name="Grigoriev I.V."/>
            <person name="Hibbett D.S."/>
            <person name="Martin F."/>
            <person name="Nordberg H.P."/>
            <person name="Cantor M.N."/>
            <person name="Hua S.X."/>
        </authorList>
    </citation>
    <scope>NUCLEOTIDE SEQUENCE [LARGE SCALE GENOMIC DNA]</scope>
    <source>
        <strain evidence="2 3">MUT 4182</strain>
    </source>
</reference>
<feature type="compositionally biased region" description="Low complexity" evidence="1">
    <location>
        <begin position="251"/>
        <end position="275"/>
    </location>
</feature>
<reference evidence="3" key="2">
    <citation type="submission" date="2015-01" db="EMBL/GenBank/DDBJ databases">
        <title>Evolutionary Origins and Diversification of the Mycorrhizal Mutualists.</title>
        <authorList>
            <consortium name="DOE Joint Genome Institute"/>
            <consortium name="Mycorrhizal Genomics Consortium"/>
            <person name="Kohler A."/>
            <person name="Kuo A."/>
            <person name="Nagy L.G."/>
            <person name="Floudas D."/>
            <person name="Copeland A."/>
            <person name="Barry K.W."/>
            <person name="Cichocki N."/>
            <person name="Veneault-Fourrey C."/>
            <person name="LaButti K."/>
            <person name="Lindquist E.A."/>
            <person name="Lipzen A."/>
            <person name="Lundell T."/>
            <person name="Morin E."/>
            <person name="Murat C."/>
            <person name="Riley R."/>
            <person name="Ohm R."/>
            <person name="Sun H."/>
            <person name="Tunlid A."/>
            <person name="Henrissat B."/>
            <person name="Grigoriev I.V."/>
            <person name="Hibbett D.S."/>
            <person name="Martin F."/>
        </authorList>
    </citation>
    <scope>NUCLEOTIDE SEQUENCE [LARGE SCALE GENOMIC DNA]</scope>
    <source>
        <strain evidence="3">MUT 4182</strain>
    </source>
</reference>
<proteinExistence type="predicted"/>
<dbReference type="EMBL" id="KN823134">
    <property type="protein sequence ID" value="KIO21590.1"/>
    <property type="molecule type" value="Genomic_DNA"/>
</dbReference>
<dbReference type="OrthoDB" id="10445925at2759"/>
<dbReference type="HOGENOM" id="CLU_883373_0_0_1"/>
<dbReference type="AlphaFoldDB" id="A0A0C3Q0P1"/>
<keyword evidence="3" id="KW-1185">Reference proteome</keyword>
<feature type="region of interest" description="Disordered" evidence="1">
    <location>
        <begin position="220"/>
        <end position="275"/>
    </location>
</feature>
<feature type="region of interest" description="Disordered" evidence="1">
    <location>
        <begin position="60"/>
        <end position="86"/>
    </location>
</feature>
<feature type="compositionally biased region" description="Polar residues" evidence="1">
    <location>
        <begin position="234"/>
        <end position="244"/>
    </location>
</feature>
<feature type="region of interest" description="Disordered" evidence="1">
    <location>
        <begin position="162"/>
        <end position="199"/>
    </location>
</feature>
<dbReference type="Proteomes" id="UP000054248">
    <property type="component" value="Unassembled WGS sequence"/>
</dbReference>
<organism evidence="2 3">
    <name type="scientific">Tulasnella calospora MUT 4182</name>
    <dbReference type="NCBI Taxonomy" id="1051891"/>
    <lineage>
        <taxon>Eukaryota</taxon>
        <taxon>Fungi</taxon>
        <taxon>Dikarya</taxon>
        <taxon>Basidiomycota</taxon>
        <taxon>Agaricomycotina</taxon>
        <taxon>Agaricomycetes</taxon>
        <taxon>Cantharellales</taxon>
        <taxon>Tulasnellaceae</taxon>
        <taxon>Tulasnella</taxon>
    </lineage>
</organism>